<dbReference type="GO" id="GO:0006281">
    <property type="term" value="P:DNA repair"/>
    <property type="evidence" value="ECO:0007669"/>
    <property type="project" value="UniProtKB-ARBA"/>
</dbReference>
<organism evidence="3 4">
    <name type="scientific">Aphis craccivora</name>
    <name type="common">Cowpea aphid</name>
    <dbReference type="NCBI Taxonomy" id="307492"/>
    <lineage>
        <taxon>Eukaryota</taxon>
        <taxon>Metazoa</taxon>
        <taxon>Ecdysozoa</taxon>
        <taxon>Arthropoda</taxon>
        <taxon>Hexapoda</taxon>
        <taxon>Insecta</taxon>
        <taxon>Pterygota</taxon>
        <taxon>Neoptera</taxon>
        <taxon>Paraneoptera</taxon>
        <taxon>Hemiptera</taxon>
        <taxon>Sternorrhyncha</taxon>
        <taxon>Aphidomorpha</taxon>
        <taxon>Aphidoidea</taxon>
        <taxon>Aphididae</taxon>
        <taxon>Aphidini</taxon>
        <taxon>Aphis</taxon>
        <taxon>Aphis</taxon>
    </lineage>
</organism>
<dbReference type="PANTHER" id="PTHR46609">
    <property type="entry name" value="EXONUCLEASE, PHAGE-TYPE/RECB, C-TERMINAL DOMAIN-CONTAINING PROTEIN"/>
    <property type="match status" value="1"/>
</dbReference>
<feature type="non-terminal residue" evidence="3">
    <location>
        <position position="541"/>
    </location>
</feature>
<proteinExistence type="predicted"/>
<dbReference type="InterPro" id="IPR051703">
    <property type="entry name" value="NF-kappa-B_Signaling_Reg"/>
</dbReference>
<dbReference type="SUPFAM" id="SSF52980">
    <property type="entry name" value="Restriction endonuclease-like"/>
    <property type="match status" value="1"/>
</dbReference>
<dbReference type="InterPro" id="IPR011604">
    <property type="entry name" value="PDDEXK-like_dom_sf"/>
</dbReference>
<reference evidence="3 4" key="1">
    <citation type="submission" date="2019-08" db="EMBL/GenBank/DDBJ databases">
        <title>Whole genome of Aphis craccivora.</title>
        <authorList>
            <person name="Voronova N.V."/>
            <person name="Shulinski R.S."/>
            <person name="Bandarenka Y.V."/>
            <person name="Zhorov D.G."/>
            <person name="Warner D."/>
        </authorList>
    </citation>
    <scope>NUCLEOTIDE SEQUENCE [LARGE SCALE GENOMIC DNA]</scope>
    <source>
        <strain evidence="3">180601</strain>
        <tissue evidence="3">Whole Body</tissue>
    </source>
</reference>
<gene>
    <name evidence="3" type="ORF">FWK35_00018658</name>
</gene>
<dbReference type="PANTHER" id="PTHR46609:SF8">
    <property type="entry name" value="YQAJ VIRAL RECOMBINASE DOMAIN-CONTAINING PROTEIN"/>
    <property type="match status" value="1"/>
</dbReference>
<dbReference type="InterPro" id="IPR019080">
    <property type="entry name" value="YqaJ_viral_recombinase"/>
</dbReference>
<dbReference type="Pfam" id="PF09588">
    <property type="entry name" value="YqaJ"/>
    <property type="match status" value="1"/>
</dbReference>
<dbReference type="Pfam" id="PF20700">
    <property type="entry name" value="Mutator"/>
    <property type="match status" value="1"/>
</dbReference>
<evidence type="ECO:0000259" key="2">
    <source>
        <dbReference type="Pfam" id="PF20700"/>
    </source>
</evidence>
<name>A0A6G0Y200_APHCR</name>
<keyword evidence="4" id="KW-1185">Reference proteome</keyword>
<dbReference type="Gene3D" id="3.90.320.10">
    <property type="match status" value="1"/>
</dbReference>
<dbReference type="Proteomes" id="UP000478052">
    <property type="component" value="Unassembled WGS sequence"/>
</dbReference>
<dbReference type="CDD" id="cd22343">
    <property type="entry name" value="PDDEXK_lambda_exonuclease-like"/>
    <property type="match status" value="1"/>
</dbReference>
<evidence type="ECO:0000259" key="1">
    <source>
        <dbReference type="Pfam" id="PF09588"/>
    </source>
</evidence>
<dbReference type="InterPro" id="IPR011335">
    <property type="entry name" value="Restrct_endonuc-II-like"/>
</dbReference>
<dbReference type="AlphaFoldDB" id="A0A6G0Y200"/>
<dbReference type="EMBL" id="VUJU01006798">
    <property type="protein sequence ID" value="KAF0747565.1"/>
    <property type="molecule type" value="Genomic_DNA"/>
</dbReference>
<sequence>MESRKKKIAIQKGNLYKGTPYITVIGDGGWAKRNYGHGFNSQSGVKKTVVFAKNQRSTGMEQDIIVEGFRQSLEQHDVIKLECANHITRNLHDGLRKLVANKHFPLHVHKVLTYGSPSPLERLVKGVRTAIKECGKSHNVNILREDLKNAPFHVLGSHKNCHPTYCTWSNMNEKDNVPLMESGKIMSEILAIVDKVTRKADRLVFNTTTNIAENFMNLVAKFTGGKRSWHLSPWKKLSGKSPGKFFKKNLTRRIAMTTLNSKYKKQKKNRFKVSGGDKSTVNHDFDYGPDAAGLDMTEEDFKFNVNKKLEELKKILFQPKQSNNYKKTLLVNMIIKSTTSCHNLVKTLLYSKNIISKHIEFERQNEKVVIRQFENQYNKTVRPCGLFVDEQYPFLGASPDGLVDDDKIIEVKCTPSIGQKTLEDAAIDKKLQFCLELTETGQLKLKENYKYYWQIQGQLNITKKIECIFILFSMGNNLYVQNINRDEYLWTNKMLPKLINFYMDCMLPEIVDPRVPRGLRIRDPAKITEAQFQIKKKFKNL</sequence>
<accession>A0A6G0Y200</accession>
<dbReference type="InterPro" id="IPR049012">
    <property type="entry name" value="Mutator_transp_dom"/>
</dbReference>
<feature type="domain" description="YqaJ viral recombinase" evidence="1">
    <location>
        <begin position="359"/>
        <end position="463"/>
    </location>
</feature>
<dbReference type="OrthoDB" id="6622741at2759"/>
<protein>
    <submittedName>
        <fullName evidence="3">YqaJ domain-containing protein</fullName>
    </submittedName>
</protein>
<comment type="caution">
    <text evidence="3">The sequence shown here is derived from an EMBL/GenBank/DDBJ whole genome shotgun (WGS) entry which is preliminary data.</text>
</comment>
<feature type="domain" description="Mutator-like transposase" evidence="2">
    <location>
        <begin position="74"/>
        <end position="166"/>
    </location>
</feature>
<evidence type="ECO:0000313" key="3">
    <source>
        <dbReference type="EMBL" id="KAF0747565.1"/>
    </source>
</evidence>
<evidence type="ECO:0000313" key="4">
    <source>
        <dbReference type="Proteomes" id="UP000478052"/>
    </source>
</evidence>